<evidence type="ECO:0000313" key="4">
    <source>
        <dbReference type="Proteomes" id="UP000005408"/>
    </source>
</evidence>
<reference evidence="3" key="1">
    <citation type="submission" date="2022-08" db="UniProtKB">
        <authorList>
            <consortium name="EnsemblMetazoa"/>
        </authorList>
    </citation>
    <scope>IDENTIFICATION</scope>
    <source>
        <strain evidence="3">05x7-T-G4-1.051#20</strain>
    </source>
</reference>
<evidence type="ECO:0000259" key="2">
    <source>
        <dbReference type="PROSITE" id="PS50835"/>
    </source>
</evidence>
<keyword evidence="4" id="KW-1185">Reference proteome</keyword>
<evidence type="ECO:0000313" key="3">
    <source>
        <dbReference type="EnsemblMetazoa" id="G20211.21:cds"/>
    </source>
</evidence>
<dbReference type="InterPro" id="IPR007110">
    <property type="entry name" value="Ig-like_dom"/>
</dbReference>
<dbReference type="SUPFAM" id="SSF48726">
    <property type="entry name" value="Immunoglobulin"/>
    <property type="match status" value="1"/>
</dbReference>
<sequence>MAPHLLLILCVIGLSFSAEPKEWIDGGTAVVTASKTTYGDSVRLEIEAILPVSAVVVWKVDSVVIEANARELGAGTSRRTADGRTLFTLDTKISDRMVYFVVVVDDFAATYEIDVSGKDRKTFYNDPMTCQASFSNSIEQNTVEAFFRCNPELKPEDFWYMFTGMVGSRENIFAEFISLDSEANPYVNVSYEHIKIARSTISITKETRDLFGNFLFLFSSLTVPMDGLIEQVTYRITHDISENKIPGEFRFMENPPLSDLLEGEPLSIICEAIGRNPPTIQIQKNNRPFPKSEVTSSVQSVSTSWSTTIASFSHALEQIKGKYSCVATDIDGNLRSSKLIEVKLRPRFRPDLSAVIENEATKKHVLVVVEGAKGVSVVCSGNSWPTEGVEVSTDRASLSEWNERLEVNFKWMTPNGDDNLFQYTPIVSCTAVDKHGETTVEKAL</sequence>
<dbReference type="AlphaFoldDB" id="A0A8W8JT07"/>
<dbReference type="OMA" id="YRITHDI"/>
<dbReference type="InterPro" id="IPR013783">
    <property type="entry name" value="Ig-like_fold"/>
</dbReference>
<protein>
    <recommendedName>
        <fullName evidence="2">Ig-like domain-containing protein</fullName>
    </recommendedName>
</protein>
<keyword evidence="1" id="KW-0732">Signal</keyword>
<dbReference type="OrthoDB" id="10440615at2759"/>
<dbReference type="PROSITE" id="PS50835">
    <property type="entry name" value="IG_LIKE"/>
    <property type="match status" value="1"/>
</dbReference>
<dbReference type="Gene3D" id="2.60.40.10">
    <property type="entry name" value="Immunoglobulins"/>
    <property type="match status" value="1"/>
</dbReference>
<feature type="domain" description="Ig-like" evidence="2">
    <location>
        <begin position="246"/>
        <end position="341"/>
    </location>
</feature>
<name>A0A8W8JT07_MAGGI</name>
<dbReference type="Proteomes" id="UP000005408">
    <property type="component" value="Unassembled WGS sequence"/>
</dbReference>
<proteinExistence type="predicted"/>
<feature type="signal peptide" evidence="1">
    <location>
        <begin position="1"/>
        <end position="17"/>
    </location>
</feature>
<dbReference type="Pfam" id="PF13927">
    <property type="entry name" value="Ig_3"/>
    <property type="match status" value="1"/>
</dbReference>
<dbReference type="InterPro" id="IPR036179">
    <property type="entry name" value="Ig-like_dom_sf"/>
</dbReference>
<feature type="chain" id="PRO_5036449751" description="Ig-like domain-containing protein" evidence="1">
    <location>
        <begin position="18"/>
        <end position="444"/>
    </location>
</feature>
<organism evidence="3 4">
    <name type="scientific">Magallana gigas</name>
    <name type="common">Pacific oyster</name>
    <name type="synonym">Crassostrea gigas</name>
    <dbReference type="NCBI Taxonomy" id="29159"/>
    <lineage>
        <taxon>Eukaryota</taxon>
        <taxon>Metazoa</taxon>
        <taxon>Spiralia</taxon>
        <taxon>Lophotrochozoa</taxon>
        <taxon>Mollusca</taxon>
        <taxon>Bivalvia</taxon>
        <taxon>Autobranchia</taxon>
        <taxon>Pteriomorphia</taxon>
        <taxon>Ostreida</taxon>
        <taxon>Ostreoidea</taxon>
        <taxon>Ostreidae</taxon>
        <taxon>Magallana</taxon>
    </lineage>
</organism>
<evidence type="ECO:0000256" key="1">
    <source>
        <dbReference type="SAM" id="SignalP"/>
    </source>
</evidence>
<dbReference type="EnsemblMetazoa" id="G20211.21">
    <property type="protein sequence ID" value="G20211.21:cds"/>
    <property type="gene ID" value="G20211"/>
</dbReference>
<accession>A0A8W8JT07</accession>